<proteinExistence type="predicted"/>
<accession>A0AAV9V0G5</accession>
<feature type="region of interest" description="Disordered" evidence="1">
    <location>
        <begin position="1"/>
        <end position="23"/>
    </location>
</feature>
<gene>
    <name evidence="2" type="ORF">TWF730_009054</name>
</gene>
<protein>
    <submittedName>
        <fullName evidence="2">Uncharacterized protein</fullName>
    </submittedName>
</protein>
<name>A0AAV9V0G5_9PEZI</name>
<dbReference type="EMBL" id="JAVHNS010000006">
    <property type="protein sequence ID" value="KAK6352224.1"/>
    <property type="molecule type" value="Genomic_DNA"/>
</dbReference>
<comment type="caution">
    <text evidence="2">The sequence shown here is derived from an EMBL/GenBank/DDBJ whole genome shotgun (WGS) entry which is preliminary data.</text>
</comment>
<evidence type="ECO:0000256" key="1">
    <source>
        <dbReference type="SAM" id="MobiDB-lite"/>
    </source>
</evidence>
<reference evidence="2 3" key="1">
    <citation type="submission" date="2019-10" db="EMBL/GenBank/DDBJ databases">
        <authorList>
            <person name="Palmer J.M."/>
        </authorList>
    </citation>
    <scope>NUCLEOTIDE SEQUENCE [LARGE SCALE GENOMIC DNA]</scope>
    <source>
        <strain evidence="2 3">TWF730</strain>
    </source>
</reference>
<evidence type="ECO:0000313" key="3">
    <source>
        <dbReference type="Proteomes" id="UP001373714"/>
    </source>
</evidence>
<dbReference type="AlphaFoldDB" id="A0AAV9V0G5"/>
<dbReference type="Proteomes" id="UP001373714">
    <property type="component" value="Unassembled WGS sequence"/>
</dbReference>
<evidence type="ECO:0000313" key="2">
    <source>
        <dbReference type="EMBL" id="KAK6352224.1"/>
    </source>
</evidence>
<organism evidence="2 3">
    <name type="scientific">Orbilia blumenaviensis</name>
    <dbReference type="NCBI Taxonomy" id="1796055"/>
    <lineage>
        <taxon>Eukaryota</taxon>
        <taxon>Fungi</taxon>
        <taxon>Dikarya</taxon>
        <taxon>Ascomycota</taxon>
        <taxon>Pezizomycotina</taxon>
        <taxon>Orbiliomycetes</taxon>
        <taxon>Orbiliales</taxon>
        <taxon>Orbiliaceae</taxon>
        <taxon>Orbilia</taxon>
    </lineage>
</organism>
<sequence length="311" mass="34834">MSDDQGPETPHTIASPSAEANPAKDEFTNEFTTLPFIIDEKDQLAFRPPATRNHLGSVTRDTITEVEISKTYLSARVAQVSYGTYKSRSAAIIVVDFVFHSSDHRRQRFKDAEIEIDFTQEGGFGRAGDANSTAVIPISVAQFAPKLIYGEKKAEDVTWGLDLSVGANLVAGPASLEIANSAVYRESKYSRDHKLIIEGSARGSGSTRLVWSIQERKHDGIPPQFTTAFMVFHPRNLKFSAKMRVKASIGFSLDPRRWKIFLPNDDRMYFHNDHPKGPVMEETDFDKLDFRAFYRASLDRVVLEQGSLSIL</sequence>
<keyword evidence="3" id="KW-1185">Reference proteome</keyword>